<accession>A0AAV1ZZ89</accession>
<keyword evidence="2 9" id="KW-0645">Protease</keyword>
<organism evidence="11 12">
    <name type="scientific">Larinioides sclopetarius</name>
    <dbReference type="NCBI Taxonomy" id="280406"/>
    <lineage>
        <taxon>Eukaryota</taxon>
        <taxon>Metazoa</taxon>
        <taxon>Ecdysozoa</taxon>
        <taxon>Arthropoda</taxon>
        <taxon>Chelicerata</taxon>
        <taxon>Arachnida</taxon>
        <taxon>Araneae</taxon>
        <taxon>Araneomorphae</taxon>
        <taxon>Entelegynae</taxon>
        <taxon>Araneoidea</taxon>
        <taxon>Araneidae</taxon>
        <taxon>Larinioides</taxon>
    </lineage>
</organism>
<comment type="function">
    <text evidence="7">Zinc metalloprotease. Provoques deadhesion of endothelial cells from cell cultures, and also degradation of fibronectin, fibrinogen and gelatin in vitro. Its role in the venom is not fully understood but it might act as a spreading factor that facilitates diffusion of other venom toxins. Alternatively, it might be involved in the proteolytic processing of other venom toxins or it might play a role in extra-oral digestion of prey.</text>
</comment>
<feature type="chain" id="PRO_5043112778" description="Metalloendopeptidase" evidence="9">
    <location>
        <begin position="20"/>
        <end position="480"/>
    </location>
</feature>
<feature type="domain" description="Peptidase M12A" evidence="10">
    <location>
        <begin position="49"/>
        <end position="110"/>
    </location>
</feature>
<protein>
    <recommendedName>
        <fullName evidence="9">Metalloendopeptidase</fullName>
        <ecNumber evidence="9">3.4.24.-</ecNumber>
    </recommendedName>
</protein>
<comment type="caution">
    <text evidence="11">The sequence shown here is derived from an EMBL/GenBank/DDBJ whole genome shotgun (WGS) entry which is preliminary data.</text>
</comment>
<evidence type="ECO:0000313" key="12">
    <source>
        <dbReference type="Proteomes" id="UP001497382"/>
    </source>
</evidence>
<dbReference type="AlphaFoldDB" id="A0AAV1ZZ89"/>
<dbReference type="GO" id="GO:0008270">
    <property type="term" value="F:zinc ion binding"/>
    <property type="evidence" value="ECO:0007669"/>
    <property type="project" value="InterPro"/>
</dbReference>
<proteinExistence type="predicted"/>
<dbReference type="Proteomes" id="UP001497382">
    <property type="component" value="Unassembled WGS sequence"/>
</dbReference>
<comment type="subunit">
    <text evidence="1">Monomer.</text>
</comment>
<dbReference type="PROSITE" id="PS51257">
    <property type="entry name" value="PROKAR_LIPOPROTEIN"/>
    <property type="match status" value="1"/>
</dbReference>
<dbReference type="PANTHER" id="PTHR10127:SF780">
    <property type="entry name" value="METALLOENDOPEPTIDASE"/>
    <property type="match status" value="1"/>
</dbReference>
<gene>
    <name evidence="11" type="ORF">LARSCL_LOCUS9035</name>
</gene>
<dbReference type="PROSITE" id="PS51864">
    <property type="entry name" value="ASTACIN"/>
    <property type="match status" value="1"/>
</dbReference>
<dbReference type="InterPro" id="IPR024079">
    <property type="entry name" value="MetalloPept_cat_dom_sf"/>
</dbReference>
<dbReference type="Pfam" id="PF01400">
    <property type="entry name" value="Astacin"/>
    <property type="match status" value="2"/>
</dbReference>
<evidence type="ECO:0000313" key="11">
    <source>
        <dbReference type="EMBL" id="CAL1277134.1"/>
    </source>
</evidence>
<reference evidence="11 12" key="1">
    <citation type="submission" date="2024-04" db="EMBL/GenBank/DDBJ databases">
        <authorList>
            <person name="Rising A."/>
            <person name="Reimegard J."/>
            <person name="Sonavane S."/>
            <person name="Akerstrom W."/>
            <person name="Nylinder S."/>
            <person name="Hedman E."/>
            <person name="Kallberg Y."/>
        </authorList>
    </citation>
    <scope>NUCLEOTIDE SEQUENCE [LARGE SCALE GENOMIC DNA]</scope>
</reference>
<evidence type="ECO:0000256" key="6">
    <source>
        <dbReference type="ARBA" id="ARBA00023049"/>
    </source>
</evidence>
<dbReference type="InterPro" id="IPR006026">
    <property type="entry name" value="Peptidase_Metallo"/>
</dbReference>
<comment type="cofactor">
    <cofactor evidence="9">
        <name>Zn(2+)</name>
        <dbReference type="ChEBI" id="CHEBI:29105"/>
    </cofactor>
    <text evidence="9">Binds 1 zinc ion per subunit.</text>
</comment>
<keyword evidence="12" id="KW-1185">Reference proteome</keyword>
<evidence type="ECO:0000256" key="1">
    <source>
        <dbReference type="ARBA" id="ARBA00011245"/>
    </source>
</evidence>
<evidence type="ECO:0000256" key="4">
    <source>
        <dbReference type="ARBA" id="ARBA00022801"/>
    </source>
</evidence>
<keyword evidence="3 9" id="KW-0479">Metal-binding</keyword>
<comment type="caution">
    <text evidence="8">Lacks conserved residue(s) required for the propagation of feature annotation.</text>
</comment>
<name>A0AAV1ZZ89_9ARAC</name>
<keyword evidence="4 9" id="KW-0378">Hydrolase</keyword>
<dbReference type="Gene3D" id="3.40.390.10">
    <property type="entry name" value="Collagenase (Catalytic Domain)"/>
    <property type="match status" value="2"/>
</dbReference>
<dbReference type="GO" id="GO:0004222">
    <property type="term" value="F:metalloendopeptidase activity"/>
    <property type="evidence" value="ECO:0007669"/>
    <property type="project" value="UniProtKB-UniRule"/>
</dbReference>
<dbReference type="SUPFAM" id="SSF55486">
    <property type="entry name" value="Metalloproteases ('zincins'), catalytic domain"/>
    <property type="match status" value="1"/>
</dbReference>
<dbReference type="GO" id="GO:0006508">
    <property type="term" value="P:proteolysis"/>
    <property type="evidence" value="ECO:0007669"/>
    <property type="project" value="UniProtKB-KW"/>
</dbReference>
<keyword evidence="6 9" id="KW-0482">Metalloprotease</keyword>
<dbReference type="InterPro" id="IPR001506">
    <property type="entry name" value="Peptidase_M12A"/>
</dbReference>
<evidence type="ECO:0000256" key="9">
    <source>
        <dbReference type="RuleBase" id="RU361183"/>
    </source>
</evidence>
<dbReference type="EMBL" id="CAXIEN010000099">
    <property type="protein sequence ID" value="CAL1277134.1"/>
    <property type="molecule type" value="Genomic_DNA"/>
</dbReference>
<dbReference type="SMART" id="SM00235">
    <property type="entry name" value="ZnMc"/>
    <property type="match status" value="1"/>
</dbReference>
<dbReference type="PANTHER" id="PTHR10127">
    <property type="entry name" value="DISCOIDIN, CUB, EGF, LAMININ , AND ZINC METALLOPROTEASE DOMAIN CONTAINING"/>
    <property type="match status" value="1"/>
</dbReference>
<evidence type="ECO:0000259" key="10">
    <source>
        <dbReference type="PROSITE" id="PS51864"/>
    </source>
</evidence>
<feature type="signal peptide" evidence="9">
    <location>
        <begin position="1"/>
        <end position="19"/>
    </location>
</feature>
<keyword evidence="9" id="KW-0732">Signal</keyword>
<keyword evidence="5 9" id="KW-0862">Zinc</keyword>
<evidence type="ECO:0000256" key="7">
    <source>
        <dbReference type="ARBA" id="ARBA00025529"/>
    </source>
</evidence>
<evidence type="ECO:0000256" key="2">
    <source>
        <dbReference type="ARBA" id="ARBA00022670"/>
    </source>
</evidence>
<evidence type="ECO:0000256" key="3">
    <source>
        <dbReference type="ARBA" id="ARBA00022723"/>
    </source>
</evidence>
<evidence type="ECO:0000256" key="8">
    <source>
        <dbReference type="PROSITE-ProRule" id="PRU01211"/>
    </source>
</evidence>
<dbReference type="PRINTS" id="PR00480">
    <property type="entry name" value="ASTACIN"/>
</dbReference>
<sequence>MVRLGLLSFLLLWVGCCYGKNEFFRDLPLQNPDLFGGDMMGMNDPEDRNAIIDKRMIWPGGIVPYTIDPALSTYGSQFLGAFYLYRKDTCIRFVERTNETDYIRIFKGQGSEEHSLSLSAKDAITWAQSCTSWGTPLASSTSKTGMETEFAKLPLKLHQMLTDFDYDSVMLYGEYAFSKEYGKLKTMSPKKSNKPLKEVGWKQLSKADITRIKKLYDSAAVTTNAMWLYGRDTRIKFVPRTTEKDYIRTRGELSQQKPSDKFTLEEINATMHKLDNWTSTNIVENDVDVADKNSSTSPENPAENVLFISPLALEPDNDNENCLIIREINLTNRDQFLKDNVITEVVNKKKRGRKSLEKIETKIRASNSKHTPQIITNNKATVDPTRSWCSVTAGNIPMTATENLPSAGDFAGLMGLISEIQKIFSGIKDIKELTRKLQNTETIVDKLMYLGEDSEVLLLPQCDSSHRAGDFFLECKWSAR</sequence>
<dbReference type="EC" id="3.4.24.-" evidence="9"/>
<evidence type="ECO:0000256" key="5">
    <source>
        <dbReference type="ARBA" id="ARBA00022833"/>
    </source>
</evidence>